<proteinExistence type="predicted"/>
<dbReference type="InterPro" id="IPR018681">
    <property type="entry name" value="DUF2165_transmembrane"/>
</dbReference>
<gene>
    <name evidence="2" type="ORF">FBT96_09920</name>
</gene>
<keyword evidence="1" id="KW-0812">Transmembrane</keyword>
<dbReference type="OrthoDB" id="4230235at2"/>
<dbReference type="AlphaFoldDB" id="A0A4U1JQQ0"/>
<feature type="transmembrane region" description="Helical" evidence="1">
    <location>
        <begin position="111"/>
        <end position="133"/>
    </location>
</feature>
<feature type="transmembrane region" description="Helical" evidence="1">
    <location>
        <begin position="69"/>
        <end position="90"/>
    </location>
</feature>
<dbReference type="Pfam" id="PF09933">
    <property type="entry name" value="DUF2165"/>
    <property type="match status" value="1"/>
</dbReference>
<protein>
    <submittedName>
        <fullName evidence="2">DUF2165 domain-containing protein</fullName>
    </submittedName>
</protein>
<evidence type="ECO:0000313" key="3">
    <source>
        <dbReference type="Proteomes" id="UP000310597"/>
    </source>
</evidence>
<keyword evidence="1" id="KW-1133">Transmembrane helix</keyword>
<accession>A0A4U1JQQ0</accession>
<dbReference type="RefSeq" id="WP_136906192.1">
    <property type="nucleotide sequence ID" value="NZ_SWJZ01000038.1"/>
</dbReference>
<evidence type="ECO:0000313" key="2">
    <source>
        <dbReference type="EMBL" id="TKD18408.1"/>
    </source>
</evidence>
<name>A0A4U1JQQ0_RHOCA</name>
<feature type="transmembrane region" description="Helical" evidence="1">
    <location>
        <begin position="12"/>
        <end position="30"/>
    </location>
</feature>
<comment type="caution">
    <text evidence="2">The sequence shown here is derived from an EMBL/GenBank/DDBJ whole genome shotgun (WGS) entry which is preliminary data.</text>
</comment>
<evidence type="ECO:0000256" key="1">
    <source>
        <dbReference type="SAM" id="Phobius"/>
    </source>
</evidence>
<feature type="transmembrane region" description="Helical" evidence="1">
    <location>
        <begin position="139"/>
        <end position="162"/>
    </location>
</feature>
<sequence length="178" mass="19222">MQIYIQRLPRMVILGGLAAWMSIAALNNITDTATNLFHLDVMTSMELLKQDALLGNGLEWRALGQGSGAIFLSGVVLWQMLTAAALWWAAQDAARGVIGRCDAARLSLSGNLALSMFLAMWLSFLCGGLWFGYWMKQGAIQGVHLSLVILSLAALHIINLPAGEPLRLFRKSAAVPAA</sequence>
<dbReference type="EMBL" id="SWJZ01000038">
    <property type="protein sequence ID" value="TKD18408.1"/>
    <property type="molecule type" value="Genomic_DNA"/>
</dbReference>
<keyword evidence="1" id="KW-0472">Membrane</keyword>
<organism evidence="2 3">
    <name type="scientific">Rhodobacter capsulatus</name>
    <name type="common">Rhodopseudomonas capsulata</name>
    <dbReference type="NCBI Taxonomy" id="1061"/>
    <lineage>
        <taxon>Bacteria</taxon>
        <taxon>Pseudomonadati</taxon>
        <taxon>Pseudomonadota</taxon>
        <taxon>Alphaproteobacteria</taxon>
        <taxon>Rhodobacterales</taxon>
        <taxon>Rhodobacter group</taxon>
        <taxon>Rhodobacter</taxon>
    </lineage>
</organism>
<dbReference type="Proteomes" id="UP000310597">
    <property type="component" value="Unassembled WGS sequence"/>
</dbReference>
<reference evidence="2 3" key="1">
    <citation type="submission" date="2019-04" db="EMBL/GenBank/DDBJ databases">
        <title>Draft Whole-Genome sequence of the purple photosynthetic bacterium Rhodobacter capsulatus SP108 with an indigenous class A beta-lactamase.</title>
        <authorList>
            <person name="Robertson S."/>
            <person name="Meyer T.E."/>
            <person name="Kyndt J.A."/>
        </authorList>
    </citation>
    <scope>NUCLEOTIDE SEQUENCE [LARGE SCALE GENOMIC DNA]</scope>
    <source>
        <strain evidence="2 3">SP108</strain>
    </source>
</reference>